<evidence type="ECO:0000313" key="1">
    <source>
        <dbReference type="EMBL" id="KAK3244231.1"/>
    </source>
</evidence>
<gene>
    <name evidence="1" type="ORF">CYMTET_46148</name>
</gene>
<dbReference type="Gene3D" id="3.40.50.410">
    <property type="entry name" value="von Willebrand factor, type A domain"/>
    <property type="match status" value="1"/>
</dbReference>
<organism evidence="1 2">
    <name type="scientific">Cymbomonas tetramitiformis</name>
    <dbReference type="NCBI Taxonomy" id="36881"/>
    <lineage>
        <taxon>Eukaryota</taxon>
        <taxon>Viridiplantae</taxon>
        <taxon>Chlorophyta</taxon>
        <taxon>Pyramimonadophyceae</taxon>
        <taxon>Pyramimonadales</taxon>
        <taxon>Pyramimonadaceae</taxon>
        <taxon>Cymbomonas</taxon>
    </lineage>
</organism>
<dbReference type="SUPFAM" id="SSF53300">
    <property type="entry name" value="vWA-like"/>
    <property type="match status" value="1"/>
</dbReference>
<keyword evidence="2" id="KW-1185">Reference proteome</keyword>
<accession>A0AAE0BWR0</accession>
<reference evidence="1 2" key="1">
    <citation type="journal article" date="2015" name="Genome Biol. Evol.">
        <title>Comparative Genomics of a Bacterivorous Green Alga Reveals Evolutionary Causalities and Consequences of Phago-Mixotrophic Mode of Nutrition.</title>
        <authorList>
            <person name="Burns J.A."/>
            <person name="Paasch A."/>
            <person name="Narechania A."/>
            <person name="Kim E."/>
        </authorList>
    </citation>
    <scope>NUCLEOTIDE SEQUENCE [LARGE SCALE GENOMIC DNA]</scope>
    <source>
        <strain evidence="1 2">PLY_AMNH</strain>
    </source>
</reference>
<evidence type="ECO:0008006" key="3">
    <source>
        <dbReference type="Google" id="ProtNLM"/>
    </source>
</evidence>
<dbReference type="Proteomes" id="UP001190700">
    <property type="component" value="Unassembled WGS sequence"/>
</dbReference>
<comment type="caution">
    <text evidence="1">The sequence shown here is derived from an EMBL/GenBank/DDBJ whole genome shotgun (WGS) entry which is preliminary data.</text>
</comment>
<sequence>MHHEVVSGVNTFIREQTTGQGEANVTILQFDTTIERVVENTSVRLVPTFNTREHFVPRGGTALLDGIGATIEKLSAQISRSGHNDAQACCVIATDGMENSSSKYSRDQIFSLINEKKLKGWTFIFLGANQDAIQAGASFGVPAAQCLTFAATGAGFQSAFGSCSHKVAEKRATGACSAFSPIERGACM</sequence>
<dbReference type="InterPro" id="IPR036465">
    <property type="entry name" value="vWFA_dom_sf"/>
</dbReference>
<name>A0AAE0BWR0_9CHLO</name>
<evidence type="ECO:0000313" key="2">
    <source>
        <dbReference type="Proteomes" id="UP001190700"/>
    </source>
</evidence>
<dbReference type="EMBL" id="LGRX02032079">
    <property type="protein sequence ID" value="KAK3244231.1"/>
    <property type="molecule type" value="Genomic_DNA"/>
</dbReference>
<dbReference type="AlphaFoldDB" id="A0AAE0BWR0"/>
<proteinExistence type="predicted"/>
<protein>
    <recommendedName>
        <fullName evidence="3">VWFA domain-containing protein</fullName>
    </recommendedName>
</protein>